<dbReference type="EMBL" id="VZZU01001129">
    <property type="protein sequence ID" value="NXW45903.1"/>
    <property type="molecule type" value="Genomic_DNA"/>
</dbReference>
<comment type="caution">
    <text evidence="1">The sequence shown here is derived from an EMBL/GenBank/DDBJ whole genome shotgun (WGS) entry which is preliminary data.</text>
</comment>
<evidence type="ECO:0000313" key="1">
    <source>
        <dbReference type="EMBL" id="NXW45903.1"/>
    </source>
</evidence>
<feature type="non-terminal residue" evidence="1">
    <location>
        <position position="1"/>
    </location>
</feature>
<accession>A0A7L4C9G1</accession>
<organism evidence="1 2">
    <name type="scientific">Nyctiprogne leucopyga</name>
    <dbReference type="NCBI Taxonomy" id="382315"/>
    <lineage>
        <taxon>Eukaryota</taxon>
        <taxon>Metazoa</taxon>
        <taxon>Chordata</taxon>
        <taxon>Craniata</taxon>
        <taxon>Vertebrata</taxon>
        <taxon>Euteleostomi</taxon>
        <taxon>Archelosauria</taxon>
        <taxon>Archosauria</taxon>
        <taxon>Dinosauria</taxon>
        <taxon>Saurischia</taxon>
        <taxon>Theropoda</taxon>
        <taxon>Coelurosauria</taxon>
        <taxon>Aves</taxon>
        <taxon>Neognathae</taxon>
        <taxon>Neoaves</taxon>
        <taxon>Strisores</taxon>
        <taxon>Caprimulgiformes</taxon>
        <taxon>Caprimulgidae</taxon>
        <taxon>Chordeilinae</taxon>
        <taxon>Nyctiprogne</taxon>
    </lineage>
</organism>
<name>A0A7L4C9G1_9AVES</name>
<dbReference type="AlphaFoldDB" id="A0A7L4C9G1"/>
<keyword evidence="2" id="KW-1185">Reference proteome</keyword>
<sequence>MCKLVEELVNKFFSACQRLSRKNFKPRLQQAVGVGAVCEGWSAQEDDVLYCLLMPLQPPPRHTFCLELGT</sequence>
<evidence type="ECO:0000313" key="2">
    <source>
        <dbReference type="Proteomes" id="UP000551823"/>
    </source>
</evidence>
<feature type="non-terminal residue" evidence="1">
    <location>
        <position position="70"/>
    </location>
</feature>
<gene>
    <name evidence="1" type="primary">Itpripl1_0</name>
    <name evidence="1" type="ORF">NYCLEU_R14689</name>
</gene>
<dbReference type="Proteomes" id="UP000551823">
    <property type="component" value="Unassembled WGS sequence"/>
</dbReference>
<protein>
    <submittedName>
        <fullName evidence="1">IPIL1 protein</fullName>
    </submittedName>
</protein>
<reference evidence="1 2" key="1">
    <citation type="submission" date="2019-09" db="EMBL/GenBank/DDBJ databases">
        <title>Bird 10,000 Genomes (B10K) Project - Family phase.</title>
        <authorList>
            <person name="Zhang G."/>
        </authorList>
    </citation>
    <scope>NUCLEOTIDE SEQUENCE [LARGE SCALE GENOMIC DNA]</scope>
    <source>
        <strain evidence="1">B10K-DU-005-01</strain>
    </source>
</reference>
<proteinExistence type="predicted"/>